<accession>A0ABS9J4F9</accession>
<dbReference type="InterPro" id="IPR016181">
    <property type="entry name" value="Acyl_CoA_acyltransferase"/>
</dbReference>
<dbReference type="EMBL" id="JAETXX010000006">
    <property type="protein sequence ID" value="MCF8715260.1"/>
    <property type="molecule type" value="Genomic_DNA"/>
</dbReference>
<proteinExistence type="predicted"/>
<evidence type="ECO:0000256" key="1">
    <source>
        <dbReference type="ARBA" id="ARBA00022679"/>
    </source>
</evidence>
<reference evidence="4 5" key="1">
    <citation type="submission" date="2021-01" db="EMBL/GenBank/DDBJ databases">
        <title>Genome sequencing of Joostella atrarenae M1-2 (= KCTC 23194).</title>
        <authorList>
            <person name="Zakaria M.R."/>
            <person name="Lam M.Q."/>
            <person name="Chong C.S."/>
        </authorList>
    </citation>
    <scope>NUCLEOTIDE SEQUENCE [LARGE SCALE GENOMIC DNA]</scope>
    <source>
        <strain evidence="4 5">M1-2</strain>
    </source>
</reference>
<evidence type="ECO:0000259" key="3">
    <source>
        <dbReference type="PROSITE" id="PS51186"/>
    </source>
</evidence>
<dbReference type="Gene3D" id="3.40.630.30">
    <property type="match status" value="1"/>
</dbReference>
<evidence type="ECO:0000313" key="5">
    <source>
        <dbReference type="Proteomes" id="UP000829517"/>
    </source>
</evidence>
<comment type="caution">
    <text evidence="4">The sequence shown here is derived from an EMBL/GenBank/DDBJ whole genome shotgun (WGS) entry which is preliminary data.</text>
</comment>
<name>A0ABS9J4F9_9FLAO</name>
<evidence type="ECO:0000256" key="2">
    <source>
        <dbReference type="ARBA" id="ARBA00023315"/>
    </source>
</evidence>
<dbReference type="PROSITE" id="PS51186">
    <property type="entry name" value="GNAT"/>
    <property type="match status" value="1"/>
</dbReference>
<protein>
    <submittedName>
        <fullName evidence="4">N-acetyltransferase</fullName>
    </submittedName>
</protein>
<gene>
    <name evidence="4" type="ORF">JM658_10520</name>
</gene>
<evidence type="ECO:0000313" key="4">
    <source>
        <dbReference type="EMBL" id="MCF8715260.1"/>
    </source>
</evidence>
<keyword evidence="5" id="KW-1185">Reference proteome</keyword>
<sequence>MELSYKDIQEEELPLVKEIYDWYIANSTATFHTQPITLDELKELLYFNHHLYHSFLIYADNELAGYCFTTHFKKRQAYDRTAEVTIYLKNGFEGKGVGKKVLYFLEEKAKTNGIKNLLGIITGENTASIALFRKCGYFECANFRNVGEKFGKILDVVTYQKEI</sequence>
<feature type="domain" description="N-acetyltransferase" evidence="3">
    <location>
        <begin position="3"/>
        <end position="163"/>
    </location>
</feature>
<dbReference type="Proteomes" id="UP000829517">
    <property type="component" value="Unassembled WGS sequence"/>
</dbReference>
<keyword evidence="1" id="KW-0808">Transferase</keyword>
<dbReference type="SUPFAM" id="SSF55729">
    <property type="entry name" value="Acyl-CoA N-acyltransferases (Nat)"/>
    <property type="match status" value="1"/>
</dbReference>
<dbReference type="RefSeq" id="WP_236959225.1">
    <property type="nucleotide sequence ID" value="NZ_JAETXX010000006.1"/>
</dbReference>
<dbReference type="PANTHER" id="PTHR43072">
    <property type="entry name" value="N-ACETYLTRANSFERASE"/>
    <property type="match status" value="1"/>
</dbReference>
<dbReference type="InterPro" id="IPR000182">
    <property type="entry name" value="GNAT_dom"/>
</dbReference>
<keyword evidence="2" id="KW-0012">Acyltransferase</keyword>
<dbReference type="Pfam" id="PF00583">
    <property type="entry name" value="Acetyltransf_1"/>
    <property type="match status" value="1"/>
</dbReference>
<organism evidence="4 5">
    <name type="scientific">Joostella atrarenae</name>
    <dbReference type="NCBI Taxonomy" id="679257"/>
    <lineage>
        <taxon>Bacteria</taxon>
        <taxon>Pseudomonadati</taxon>
        <taxon>Bacteroidota</taxon>
        <taxon>Flavobacteriia</taxon>
        <taxon>Flavobacteriales</taxon>
        <taxon>Flavobacteriaceae</taxon>
        <taxon>Joostella</taxon>
    </lineage>
</organism>
<dbReference type="PANTHER" id="PTHR43072:SF23">
    <property type="entry name" value="UPF0039 PROTEIN C11D3.02C"/>
    <property type="match status" value="1"/>
</dbReference>
<dbReference type="CDD" id="cd04301">
    <property type="entry name" value="NAT_SF"/>
    <property type="match status" value="1"/>
</dbReference>